<feature type="transmembrane region" description="Helical" evidence="2">
    <location>
        <begin position="1074"/>
        <end position="1095"/>
    </location>
</feature>
<proteinExistence type="predicted"/>
<keyword evidence="2" id="KW-0812">Transmembrane</keyword>
<sequence length="1097" mass="111927">MVNITGDQPAYMSQDMQSFTVTVSNNGPDTATNVELVIEHPIADAPFEDSATCLAVPGANPNGPAVCPPGSGTAPSGAFVRSGQTFSVTLPAIPALSQAQIDFQTQVHCPSPNVGEPACFGVPTGNFLVSADVTSAETESNGVTNSSTTNVFLFPPDVQFAVDIVEAPTTATPGSMVEYEFELYSFGLQPSDLLNLGVEIRGEAGTMSPLSVSNHPFGANGSTLPNTELLSIDCVSASLGSYPLSSIFPASPAPWQTCPTTGLIPVPTPTSPDNSSPVSGFPTGDFLANLPGTLDGPPGGGVMRFRAEVLVGDPVCVNAPESGVRDLVFEFSVQGLQGTDVVPPGPADNTATVTTEVPGTCEVADIEFTTESVPATLALDGNGEASWVQEVTVTNQSTGPSAGTATDVAFEFEHHSLAFAHSFGTLGCSSSPSGLCPSAAALNSGIVSTSNSHFRFASLIDSLPPGASVTVSLPVDISRTTCWGSNTAEIDLRGQASPSPAVYDPIYSAVTPPEPPPFATGASSFFGNNGLQTVTPVTGLDVCPGGSPQSFIEVEKSGPFASAADAAAGTPLIGQAPVDFISDGTEVFYKIVVSNPNTVNAVPLGDLNDFNFNLPGLAGSPPSGFVHSGSDLSDWGITCTPVPAGADCHDLASTFTTTGYTNSFTLSYDPGLHGGDSEVPLAPEGSLTYIVPFTMPVHLDRCHDPELTSNNVTASYVNAAGNLVSTPQSIVDQYIGMPPCTSGALEIEKAILPPASGTSIPVSGEISWSVTLTNASTTETLDIPRFVDETFAFGVNASITSVDCTVLSGGAQCPPTPVIPGTQTPASGPTSPLSNPLHIDHEWGAVGNDTFPPGGSIEFVITAQLANPTSMFGCVFNQAKFNAPNDPNGWIPAEDSATSCPPPAPELSIQKTVSPQIAEPGDTVTYTVTVVNIGSASADGAVLVDPLPPALLPANPGGYINVSCTDISASAFIPNPQGTAVCPPITSDPTGLQATIATLGPNTALEFTYQAVMPASVVSVDNQATVTAPSPGGLSFGAGTAQSQQNVQVQSGTTGEPPIGPPGGAAPVPTLSPWAVVLLALVMLMVASCANRLWVWR</sequence>
<name>A0A3E1KB78_9GAMM</name>
<dbReference type="Pfam" id="PF01345">
    <property type="entry name" value="DUF11"/>
    <property type="match status" value="1"/>
</dbReference>
<dbReference type="Proteomes" id="UP000260351">
    <property type="component" value="Unassembled WGS sequence"/>
</dbReference>
<gene>
    <name evidence="5" type="ORF">DZC52_03630</name>
</gene>
<feature type="domain" description="DUF11" evidence="3">
    <location>
        <begin position="907"/>
        <end position="1028"/>
    </location>
</feature>
<evidence type="ECO:0000259" key="3">
    <source>
        <dbReference type="Pfam" id="PF01345"/>
    </source>
</evidence>
<dbReference type="Pfam" id="PF18203">
    <property type="entry name" value="IPTL-CTERM"/>
    <property type="match status" value="1"/>
</dbReference>
<evidence type="ECO:0000259" key="4">
    <source>
        <dbReference type="Pfam" id="PF18203"/>
    </source>
</evidence>
<keyword evidence="6" id="KW-1185">Reference proteome</keyword>
<feature type="region of interest" description="Disordered" evidence="1">
    <location>
        <begin position="1032"/>
        <end position="1065"/>
    </location>
</feature>
<dbReference type="InterPro" id="IPR001434">
    <property type="entry name" value="OmcB-like_DUF11"/>
</dbReference>
<keyword evidence="2" id="KW-1133">Transmembrane helix</keyword>
<reference evidence="5 6" key="1">
    <citation type="submission" date="2018-08" db="EMBL/GenBank/DDBJ databases">
        <title>Wenzhouxiangella salilacus sp. nov., a novel bacterium isolated from a saline lake in Xinjiang Province, China.</title>
        <authorList>
            <person name="Han S."/>
        </authorList>
    </citation>
    <scope>NUCLEOTIDE SEQUENCE [LARGE SCALE GENOMIC DNA]</scope>
    <source>
        <strain evidence="5 6">XDB06</strain>
    </source>
</reference>
<comment type="caution">
    <text evidence="5">The sequence shown here is derived from an EMBL/GenBank/DDBJ whole genome shotgun (WGS) entry which is preliminary data.</text>
</comment>
<dbReference type="EMBL" id="QUZK01000016">
    <property type="protein sequence ID" value="RFF31749.1"/>
    <property type="molecule type" value="Genomic_DNA"/>
</dbReference>
<evidence type="ECO:0000313" key="5">
    <source>
        <dbReference type="EMBL" id="RFF31749.1"/>
    </source>
</evidence>
<dbReference type="AlphaFoldDB" id="A0A3E1KB78"/>
<keyword evidence="2" id="KW-0472">Membrane</keyword>
<dbReference type="InterPro" id="IPR026442">
    <property type="entry name" value="IPTL_CTERM"/>
</dbReference>
<feature type="domain" description="IPTL-CTERM protein sorting" evidence="4">
    <location>
        <begin position="1066"/>
        <end position="1085"/>
    </location>
</feature>
<protein>
    <submittedName>
        <fullName evidence="5">DUF11 domain-containing protein</fullName>
    </submittedName>
</protein>
<evidence type="ECO:0000256" key="1">
    <source>
        <dbReference type="SAM" id="MobiDB-lite"/>
    </source>
</evidence>
<evidence type="ECO:0000313" key="6">
    <source>
        <dbReference type="Proteomes" id="UP000260351"/>
    </source>
</evidence>
<organism evidence="5 6">
    <name type="scientific">Wenzhouxiangella sediminis</name>
    <dbReference type="NCBI Taxonomy" id="1792836"/>
    <lineage>
        <taxon>Bacteria</taxon>
        <taxon>Pseudomonadati</taxon>
        <taxon>Pseudomonadota</taxon>
        <taxon>Gammaproteobacteria</taxon>
        <taxon>Chromatiales</taxon>
        <taxon>Wenzhouxiangellaceae</taxon>
        <taxon>Wenzhouxiangella</taxon>
    </lineage>
</organism>
<accession>A0A3E1KB78</accession>
<dbReference type="InterPro" id="IPR047589">
    <property type="entry name" value="DUF11_rpt"/>
</dbReference>
<dbReference type="NCBIfam" id="TIGR01451">
    <property type="entry name" value="B_ant_repeat"/>
    <property type="match status" value="1"/>
</dbReference>
<dbReference type="InterPro" id="IPR013783">
    <property type="entry name" value="Ig-like_fold"/>
</dbReference>
<feature type="compositionally biased region" description="Polar residues" evidence="1">
    <location>
        <begin position="1040"/>
        <end position="1051"/>
    </location>
</feature>
<evidence type="ECO:0000256" key="2">
    <source>
        <dbReference type="SAM" id="Phobius"/>
    </source>
</evidence>
<dbReference type="Gene3D" id="2.60.40.10">
    <property type="entry name" value="Immunoglobulins"/>
    <property type="match status" value="1"/>
</dbReference>